<keyword evidence="2" id="KW-1185">Reference proteome</keyword>
<proteinExistence type="predicted"/>
<evidence type="ECO:0000313" key="1">
    <source>
        <dbReference type="EMBL" id="SLN20308.1"/>
    </source>
</evidence>
<gene>
    <name evidence="1" type="ORF">PSJ8397_00749</name>
</gene>
<dbReference type="RefSeq" id="WP_085863175.1">
    <property type="nucleotide sequence ID" value="NZ_FWFT01000001.1"/>
</dbReference>
<evidence type="ECO:0008006" key="3">
    <source>
        <dbReference type="Google" id="ProtNLM"/>
    </source>
</evidence>
<protein>
    <recommendedName>
        <fullName evidence="3">Tetratricopeptide repeat protein</fullName>
    </recommendedName>
</protein>
<dbReference type="Proteomes" id="UP000193623">
    <property type="component" value="Unassembled WGS sequence"/>
</dbReference>
<organism evidence="1 2">
    <name type="scientific">Pseudooctadecabacter jejudonensis</name>
    <dbReference type="NCBI Taxonomy" id="1391910"/>
    <lineage>
        <taxon>Bacteria</taxon>
        <taxon>Pseudomonadati</taxon>
        <taxon>Pseudomonadota</taxon>
        <taxon>Alphaproteobacteria</taxon>
        <taxon>Rhodobacterales</taxon>
        <taxon>Paracoccaceae</taxon>
        <taxon>Pseudooctadecabacter</taxon>
    </lineage>
</organism>
<dbReference type="AlphaFoldDB" id="A0A1Y5RQI7"/>
<reference evidence="1 2" key="1">
    <citation type="submission" date="2017-03" db="EMBL/GenBank/DDBJ databases">
        <authorList>
            <person name="Afonso C.L."/>
            <person name="Miller P.J."/>
            <person name="Scott M.A."/>
            <person name="Spackman E."/>
            <person name="Goraichik I."/>
            <person name="Dimitrov K.M."/>
            <person name="Suarez D.L."/>
            <person name="Swayne D.E."/>
        </authorList>
    </citation>
    <scope>NUCLEOTIDE SEQUENCE [LARGE SCALE GENOMIC DNA]</scope>
    <source>
        <strain evidence="1 2">CECT 8397</strain>
    </source>
</reference>
<sequence length="231" mass="25134">MIATDATRPEGCAKVNPASVQGLSEAEALANLTQYRMRPHRGFEALRHNTQLCANGQIAAALVECAIAVGRLDVVDIALPLADDRHGLLAAMAAMAAGNPARALDHLGPLPDPDAGLDRARYLGVWLRASLAAGTYHDAVKVVQIWARDAAGPRQPYRVMARALADMGDPRAERWFERAFAVSGQSNAARLDLAEYLISQGRTEAARYQLTAMKDVQGRTARRQERMLRRI</sequence>
<dbReference type="Gene3D" id="1.25.40.10">
    <property type="entry name" value="Tetratricopeptide repeat domain"/>
    <property type="match status" value="1"/>
</dbReference>
<accession>A0A1Y5RQI7</accession>
<dbReference type="EMBL" id="FWFT01000001">
    <property type="protein sequence ID" value="SLN20308.1"/>
    <property type="molecule type" value="Genomic_DNA"/>
</dbReference>
<evidence type="ECO:0000313" key="2">
    <source>
        <dbReference type="Proteomes" id="UP000193623"/>
    </source>
</evidence>
<dbReference type="InterPro" id="IPR011990">
    <property type="entry name" value="TPR-like_helical_dom_sf"/>
</dbReference>
<name>A0A1Y5RQI7_9RHOB</name>